<sequence length="237" mass="25898">MTSTSSQTAPLELTLYSLLPPSLHTSIISHLSLLAIHAEPLLLVERIYTTTNPVLPGQTRNLRFRSVRVAGPMGDKGKGKGKEKEKEKEKDDGQWVHTLAYVSSRLQSAEYSEAAVRAAMSVEVQDMSSPQEIEEFVEALGFRHSHSFTLTGHLLHLPIPIPTSPPLTLRLSITRLSSSASATKDEFPPDEAYLVQLQPSRPVYAIAPTGDIGLQDMIGVMQSTAGRIDGLEWSTGQ</sequence>
<accession>A0A0D0VDR7</accession>
<feature type="compositionally biased region" description="Basic and acidic residues" evidence="1">
    <location>
        <begin position="75"/>
        <end position="92"/>
    </location>
</feature>
<protein>
    <recommendedName>
        <fullName evidence="3">Mediator complex subunit 18</fullName>
    </recommendedName>
</protein>
<dbReference type="Gene3D" id="2.40.320.10">
    <property type="entry name" value="Hypothetical Protein Pfu-838710-001"/>
    <property type="match status" value="1"/>
</dbReference>
<proteinExistence type="predicted"/>
<reference evidence="2" key="1">
    <citation type="submission" date="2015-01" db="EMBL/GenBank/DDBJ databases">
        <title>The Genome Sequence of Cryptococcus gattii CA1280.</title>
        <authorList>
            <consortium name="The Broad Institute Genomics Platform"/>
            <person name="Cuomo C."/>
            <person name="Litvintseva A."/>
            <person name="Chen Y."/>
            <person name="Heitman J."/>
            <person name="Sun S."/>
            <person name="Springer D."/>
            <person name="Dromer F."/>
            <person name="Young S."/>
            <person name="Zeng Q."/>
            <person name="Gargeya S."/>
            <person name="Abouelleil A."/>
            <person name="Alvarado L."/>
            <person name="Chapman S.B."/>
            <person name="Gainer-Dewar J."/>
            <person name="Goldberg J."/>
            <person name="Griggs A."/>
            <person name="Gujja S."/>
            <person name="Hansen M."/>
            <person name="Howarth C."/>
            <person name="Imamovic A."/>
            <person name="Larimer J."/>
            <person name="Murphy C."/>
            <person name="Naylor J."/>
            <person name="Pearson M."/>
            <person name="Priest M."/>
            <person name="Roberts A."/>
            <person name="Saif S."/>
            <person name="Shea T."/>
            <person name="Sykes S."/>
            <person name="Wortman J."/>
            <person name="Nusbaum C."/>
            <person name="Birren B."/>
        </authorList>
    </citation>
    <scope>NUCLEOTIDE SEQUENCE [LARGE SCALE GENOMIC DNA]</scope>
    <source>
        <strain evidence="2">CA1280</strain>
    </source>
</reference>
<evidence type="ECO:0000313" key="2">
    <source>
        <dbReference type="EMBL" id="KIR44644.1"/>
    </source>
</evidence>
<dbReference type="HOGENOM" id="CLU_1220439_0_0_1"/>
<evidence type="ECO:0000256" key="1">
    <source>
        <dbReference type="SAM" id="MobiDB-lite"/>
    </source>
</evidence>
<organism evidence="2">
    <name type="scientific">Cryptococcus bacillisporus CA1280</name>
    <dbReference type="NCBI Taxonomy" id="1296109"/>
    <lineage>
        <taxon>Eukaryota</taxon>
        <taxon>Fungi</taxon>
        <taxon>Dikarya</taxon>
        <taxon>Basidiomycota</taxon>
        <taxon>Agaricomycotina</taxon>
        <taxon>Tremellomycetes</taxon>
        <taxon>Tremellales</taxon>
        <taxon>Cryptococcaceae</taxon>
        <taxon>Cryptococcus</taxon>
        <taxon>Cryptococcus gattii species complex</taxon>
    </lineage>
</organism>
<dbReference type="AlphaFoldDB" id="A0A0D0VDR7"/>
<name>A0A0D0VDR7_CRYGA</name>
<dbReference type="OrthoDB" id="2591432at2759"/>
<dbReference type="EMBL" id="KN847996">
    <property type="protein sequence ID" value="KIR44644.1"/>
    <property type="molecule type" value="Genomic_DNA"/>
</dbReference>
<gene>
    <name evidence="2" type="ORF">I312_06135</name>
</gene>
<feature type="region of interest" description="Disordered" evidence="1">
    <location>
        <begin position="69"/>
        <end position="92"/>
    </location>
</feature>
<evidence type="ECO:0008006" key="3">
    <source>
        <dbReference type="Google" id="ProtNLM"/>
    </source>
</evidence>